<gene>
    <name evidence="7" type="ORF">TrST_g8223</name>
</gene>
<name>A0A9W6ZGP2_9STRA</name>
<feature type="domain" description="HIG1" evidence="6">
    <location>
        <begin position="158"/>
        <end position="209"/>
    </location>
</feature>
<accession>A0A9W6ZGP2</accession>
<evidence type="ECO:0000256" key="4">
    <source>
        <dbReference type="ARBA" id="ARBA00023136"/>
    </source>
</evidence>
<dbReference type="InterPro" id="IPR007667">
    <property type="entry name" value="Hypoxia_induced_domain"/>
</dbReference>
<evidence type="ECO:0000313" key="7">
    <source>
        <dbReference type="EMBL" id="GMH51931.1"/>
    </source>
</evidence>
<keyword evidence="2 5" id="KW-0812">Transmembrane</keyword>
<feature type="transmembrane region" description="Helical" evidence="5">
    <location>
        <begin position="198"/>
        <end position="216"/>
    </location>
</feature>
<evidence type="ECO:0000256" key="3">
    <source>
        <dbReference type="ARBA" id="ARBA00022989"/>
    </source>
</evidence>
<reference evidence="8" key="1">
    <citation type="journal article" date="2023" name="Commun. Biol.">
        <title>Genome analysis of Parmales, the sister group of diatoms, reveals the evolutionary specialization of diatoms from phago-mixotrophs to photoautotrophs.</title>
        <authorList>
            <person name="Ban H."/>
            <person name="Sato S."/>
            <person name="Yoshikawa S."/>
            <person name="Yamada K."/>
            <person name="Nakamura Y."/>
            <person name="Ichinomiya M."/>
            <person name="Sato N."/>
            <person name="Blanc-Mathieu R."/>
            <person name="Endo H."/>
            <person name="Kuwata A."/>
            <person name="Ogata H."/>
        </authorList>
    </citation>
    <scope>NUCLEOTIDE SEQUENCE [LARGE SCALE GENOMIC DNA]</scope>
    <source>
        <strain evidence="8">NIES 3701</strain>
    </source>
</reference>
<keyword evidence="4 5" id="KW-0472">Membrane</keyword>
<dbReference type="Proteomes" id="UP001165085">
    <property type="component" value="Unassembled WGS sequence"/>
</dbReference>
<organism evidence="7 8">
    <name type="scientific">Triparma strigata</name>
    <dbReference type="NCBI Taxonomy" id="1606541"/>
    <lineage>
        <taxon>Eukaryota</taxon>
        <taxon>Sar</taxon>
        <taxon>Stramenopiles</taxon>
        <taxon>Ochrophyta</taxon>
        <taxon>Bolidophyceae</taxon>
        <taxon>Parmales</taxon>
        <taxon>Triparmaceae</taxon>
        <taxon>Triparma</taxon>
    </lineage>
</organism>
<evidence type="ECO:0000256" key="5">
    <source>
        <dbReference type="SAM" id="Phobius"/>
    </source>
</evidence>
<dbReference type="EMBL" id="BRXY01000007">
    <property type="protein sequence ID" value="GMH51931.1"/>
    <property type="molecule type" value="Genomic_DNA"/>
</dbReference>
<comment type="caution">
    <text evidence="7">The sequence shown here is derived from an EMBL/GenBank/DDBJ whole genome shotgun (WGS) entry which is preliminary data.</text>
</comment>
<comment type="subcellular location">
    <subcellularLocation>
        <location evidence="1">Mitochondrion</location>
    </subcellularLocation>
</comment>
<evidence type="ECO:0000256" key="2">
    <source>
        <dbReference type="ARBA" id="ARBA00022692"/>
    </source>
</evidence>
<dbReference type="GO" id="GO:0005739">
    <property type="term" value="C:mitochondrion"/>
    <property type="evidence" value="ECO:0007669"/>
    <property type="project" value="UniProtKB-SubCell"/>
</dbReference>
<proteinExistence type="predicted"/>
<evidence type="ECO:0000256" key="1">
    <source>
        <dbReference type="ARBA" id="ARBA00004173"/>
    </source>
</evidence>
<dbReference type="AlphaFoldDB" id="A0A9W6ZGP2"/>
<protein>
    <recommendedName>
        <fullName evidence="6">HIG1 domain-containing protein</fullName>
    </recommendedName>
</protein>
<evidence type="ECO:0000313" key="8">
    <source>
        <dbReference type="Proteomes" id="UP001165085"/>
    </source>
</evidence>
<feature type="transmembrane region" description="Helical" evidence="5">
    <location>
        <begin position="25"/>
        <end position="51"/>
    </location>
</feature>
<dbReference type="OrthoDB" id="36576at2759"/>
<sequence>MSIEENSNEGKFSRSLNPMSSSDGVVAAGMLSGVKAAAITAIPTAGISYYLHKTSAFFRKSTSVSSRTALLVMPPLFVFALRSELEIISLKRKEARAIMFENSATDSEKNKKTHNPEAATPERVQELTDEYLQNFGSPARIKPQMQVYHHFSNIIAGHPFKILGLVTVPTVAYIGFNQATNQHKDALKLSQKIMHTRVYGQFGTLLLLGVFMSWKISHDTYGDFISVEDAEWELSESAKQGRRFKEKIEREWVKKNVKENAIKQRLKMEAEERVRKEKRDAMQVALKSREEAASATVTATAPK</sequence>
<keyword evidence="3 5" id="KW-1133">Transmembrane helix</keyword>
<evidence type="ECO:0000259" key="6">
    <source>
        <dbReference type="Pfam" id="PF04588"/>
    </source>
</evidence>
<dbReference type="Pfam" id="PF04588">
    <property type="entry name" value="HIG_1_N"/>
    <property type="match status" value="1"/>
</dbReference>
<keyword evidence="8" id="KW-1185">Reference proteome</keyword>